<comment type="subcellular location">
    <subcellularLocation>
        <location evidence="2">Membrane</location>
    </subcellularLocation>
</comment>
<dbReference type="InterPro" id="IPR003661">
    <property type="entry name" value="HisK_dim/P_dom"/>
</dbReference>
<dbReference type="Gene3D" id="6.10.340.10">
    <property type="match status" value="1"/>
</dbReference>
<dbReference type="GO" id="GO:0000155">
    <property type="term" value="F:phosphorelay sensor kinase activity"/>
    <property type="evidence" value="ECO:0007669"/>
    <property type="project" value="InterPro"/>
</dbReference>
<reference evidence="14 15" key="1">
    <citation type="submission" date="2020-01" db="EMBL/GenBank/DDBJ databases">
        <title>Genomes assembled from Gulf of Kutch pelagic sediment metagenomes.</title>
        <authorList>
            <person name="Chandrashekar M."/>
            <person name="Mahajan M.S."/>
            <person name="Dave K.J."/>
            <person name="Vatsa P."/>
            <person name="Nathani N.M."/>
        </authorList>
    </citation>
    <scope>NUCLEOTIDE SEQUENCE [LARGE SCALE GENOMIC DNA]</scope>
    <source>
        <strain evidence="14">KS3-K002</strain>
    </source>
</reference>
<dbReference type="SUPFAM" id="SSF47384">
    <property type="entry name" value="Homodimeric domain of signal transducing histidine kinase"/>
    <property type="match status" value="1"/>
</dbReference>
<comment type="catalytic activity">
    <reaction evidence="1">
        <text>ATP + protein L-histidine = ADP + protein N-phospho-L-histidine.</text>
        <dbReference type="EC" id="2.7.13.3"/>
    </reaction>
</comment>
<dbReference type="InterPro" id="IPR005467">
    <property type="entry name" value="His_kinase_dom"/>
</dbReference>
<feature type="transmembrane region" description="Helical" evidence="11">
    <location>
        <begin position="254"/>
        <end position="278"/>
    </location>
</feature>
<proteinExistence type="predicted"/>
<organism evidence="14 15">
    <name type="scientific">Candidatus Kutchimonas denitrificans</name>
    <dbReference type="NCBI Taxonomy" id="3056748"/>
    <lineage>
        <taxon>Bacteria</taxon>
        <taxon>Pseudomonadati</taxon>
        <taxon>Gemmatimonadota</taxon>
        <taxon>Gemmatimonadia</taxon>
        <taxon>Candidatus Palauibacterales</taxon>
        <taxon>Candidatus Palauibacteraceae</taxon>
        <taxon>Candidatus Kutchimonas</taxon>
    </lineage>
</organism>
<sequence>MQRTLLVMIGTALIVGLVPAGIVLDRQIASSLEARAREDLAMAAPLLADREQMTNDMEMMHAKEVAGTAGLAAALERSDRARAVGLVEEAAAAFGGEPLVVGPDGRAWSDAIPPEDMVEETLEGAMPVKVVAEGSQLWRVALAPVSGPEGLLGAVGYRTPVDIGTAGTLAGLIGSEVVILFGRDEHISTAPPEVVKTVAVPARNRSGDGLVHELRSESGRRYLMTAAPLGVAGTVAFVRDLDSELAVLPRLRKMAAVVGTFALLGALALAAMLAAALARPVRNLARAASRLADGDFEAPLKRSAIREIDQVTAAFDEMRRALAARLDEVEAANRELADRQRRLTALQAELIQRDRLAASGRLVTELAHEIRNPVANVRNCLEVIRRRTSDRTGRDFADLAIDELLRMHELAERMLDLNRPGDPDVRECDAATVAREVVALVQAGAADEPLEIELTAEGRCHAAIAPDSLKQVLLNLVQNAREAMEDRGRLELTVRCVDDQTVITVMDDGPGIADEALERIFDPFFTTKGHAHGVGLGLFVAEGIIRRYGGRIVAENRSGGGAVFRIELKPAEEARLGEAGQAGSRPDLEISG</sequence>
<dbReference type="SUPFAM" id="SSF158472">
    <property type="entry name" value="HAMP domain-like"/>
    <property type="match status" value="1"/>
</dbReference>
<dbReference type="PANTHER" id="PTHR43065">
    <property type="entry name" value="SENSOR HISTIDINE KINASE"/>
    <property type="match status" value="1"/>
</dbReference>
<dbReference type="GO" id="GO:0016020">
    <property type="term" value="C:membrane"/>
    <property type="evidence" value="ECO:0007669"/>
    <property type="project" value="UniProtKB-SubCell"/>
</dbReference>
<keyword evidence="7 14" id="KW-0418">Kinase</keyword>
<dbReference type="Pfam" id="PF02518">
    <property type="entry name" value="HATPase_c"/>
    <property type="match status" value="1"/>
</dbReference>
<dbReference type="EC" id="2.7.13.3" evidence="3"/>
<dbReference type="Gene3D" id="1.10.287.130">
    <property type="match status" value="1"/>
</dbReference>
<protein>
    <recommendedName>
        <fullName evidence="3">histidine kinase</fullName>
        <ecNumber evidence="3">2.7.13.3</ecNumber>
    </recommendedName>
</protein>
<evidence type="ECO:0000256" key="10">
    <source>
        <dbReference type="SAM" id="Coils"/>
    </source>
</evidence>
<dbReference type="Pfam" id="PF00512">
    <property type="entry name" value="HisKA"/>
    <property type="match status" value="1"/>
</dbReference>
<dbReference type="Proteomes" id="UP000702544">
    <property type="component" value="Unassembled WGS sequence"/>
</dbReference>
<name>A0AAE5CAH3_9BACT</name>
<feature type="domain" description="HAMP" evidence="13">
    <location>
        <begin position="275"/>
        <end position="327"/>
    </location>
</feature>
<evidence type="ECO:0000259" key="12">
    <source>
        <dbReference type="PROSITE" id="PS50109"/>
    </source>
</evidence>
<evidence type="ECO:0000256" key="5">
    <source>
        <dbReference type="ARBA" id="ARBA00022679"/>
    </source>
</evidence>
<keyword evidence="5" id="KW-0808">Transferase</keyword>
<accession>A0AAE5CAH3</accession>
<dbReference type="InterPro" id="IPR003594">
    <property type="entry name" value="HATPase_dom"/>
</dbReference>
<dbReference type="GO" id="GO:0005524">
    <property type="term" value="F:ATP binding"/>
    <property type="evidence" value="ECO:0007669"/>
    <property type="project" value="UniProtKB-KW"/>
</dbReference>
<feature type="coiled-coil region" evidence="10">
    <location>
        <begin position="315"/>
        <end position="349"/>
    </location>
</feature>
<gene>
    <name evidence="14" type="ORF">GWO12_15580</name>
</gene>
<evidence type="ECO:0000256" key="4">
    <source>
        <dbReference type="ARBA" id="ARBA00022553"/>
    </source>
</evidence>
<evidence type="ECO:0000256" key="9">
    <source>
        <dbReference type="ARBA" id="ARBA00023012"/>
    </source>
</evidence>
<dbReference type="AlphaFoldDB" id="A0AAE5CAH3"/>
<dbReference type="PRINTS" id="PR00344">
    <property type="entry name" value="BCTRLSENSOR"/>
</dbReference>
<dbReference type="CDD" id="cd00082">
    <property type="entry name" value="HisKA"/>
    <property type="match status" value="1"/>
</dbReference>
<keyword evidence="11" id="KW-0472">Membrane</keyword>
<dbReference type="InterPro" id="IPR036097">
    <property type="entry name" value="HisK_dim/P_sf"/>
</dbReference>
<dbReference type="InterPro" id="IPR036890">
    <property type="entry name" value="HATPase_C_sf"/>
</dbReference>
<dbReference type="PANTHER" id="PTHR43065:SF10">
    <property type="entry name" value="PEROXIDE STRESS-ACTIVATED HISTIDINE KINASE MAK3"/>
    <property type="match status" value="1"/>
</dbReference>
<keyword evidence="8" id="KW-0067">ATP-binding</keyword>
<dbReference type="InterPro" id="IPR004358">
    <property type="entry name" value="Sig_transdc_His_kin-like_C"/>
</dbReference>
<dbReference type="SMART" id="SM00387">
    <property type="entry name" value="HATPase_c"/>
    <property type="match status" value="1"/>
</dbReference>
<keyword evidence="9" id="KW-0902">Two-component regulatory system</keyword>
<dbReference type="CDD" id="cd06225">
    <property type="entry name" value="HAMP"/>
    <property type="match status" value="1"/>
</dbReference>
<evidence type="ECO:0000256" key="3">
    <source>
        <dbReference type="ARBA" id="ARBA00012438"/>
    </source>
</evidence>
<comment type="caution">
    <text evidence="14">The sequence shown here is derived from an EMBL/GenBank/DDBJ whole genome shotgun (WGS) entry which is preliminary data.</text>
</comment>
<evidence type="ECO:0000256" key="11">
    <source>
        <dbReference type="SAM" id="Phobius"/>
    </source>
</evidence>
<dbReference type="SMART" id="SM00304">
    <property type="entry name" value="HAMP"/>
    <property type="match status" value="1"/>
</dbReference>
<dbReference type="PROSITE" id="PS50109">
    <property type="entry name" value="HIS_KIN"/>
    <property type="match status" value="1"/>
</dbReference>
<evidence type="ECO:0000313" key="14">
    <source>
        <dbReference type="EMBL" id="NIR76501.1"/>
    </source>
</evidence>
<dbReference type="PROSITE" id="PS50885">
    <property type="entry name" value="HAMP"/>
    <property type="match status" value="1"/>
</dbReference>
<dbReference type="Gene3D" id="3.30.565.10">
    <property type="entry name" value="Histidine kinase-like ATPase, C-terminal domain"/>
    <property type="match status" value="1"/>
</dbReference>
<evidence type="ECO:0000256" key="2">
    <source>
        <dbReference type="ARBA" id="ARBA00004370"/>
    </source>
</evidence>
<evidence type="ECO:0000313" key="15">
    <source>
        <dbReference type="Proteomes" id="UP000702544"/>
    </source>
</evidence>
<evidence type="ECO:0000256" key="7">
    <source>
        <dbReference type="ARBA" id="ARBA00022777"/>
    </source>
</evidence>
<dbReference type="SMART" id="SM00388">
    <property type="entry name" value="HisKA"/>
    <property type="match status" value="1"/>
</dbReference>
<keyword evidence="11" id="KW-1133">Transmembrane helix</keyword>
<keyword evidence="4" id="KW-0597">Phosphoprotein</keyword>
<dbReference type="SUPFAM" id="SSF55874">
    <property type="entry name" value="ATPase domain of HSP90 chaperone/DNA topoisomerase II/histidine kinase"/>
    <property type="match status" value="1"/>
</dbReference>
<dbReference type="EMBL" id="JAACAK010000130">
    <property type="protein sequence ID" value="NIR76501.1"/>
    <property type="molecule type" value="Genomic_DNA"/>
</dbReference>
<evidence type="ECO:0000259" key="13">
    <source>
        <dbReference type="PROSITE" id="PS50885"/>
    </source>
</evidence>
<keyword evidence="10" id="KW-0175">Coiled coil</keyword>
<dbReference type="Pfam" id="PF00672">
    <property type="entry name" value="HAMP"/>
    <property type="match status" value="1"/>
</dbReference>
<feature type="domain" description="Histidine kinase" evidence="12">
    <location>
        <begin position="365"/>
        <end position="572"/>
    </location>
</feature>
<evidence type="ECO:0000256" key="1">
    <source>
        <dbReference type="ARBA" id="ARBA00000085"/>
    </source>
</evidence>
<keyword evidence="11" id="KW-0812">Transmembrane</keyword>
<evidence type="ECO:0000256" key="8">
    <source>
        <dbReference type="ARBA" id="ARBA00022840"/>
    </source>
</evidence>
<evidence type="ECO:0000256" key="6">
    <source>
        <dbReference type="ARBA" id="ARBA00022741"/>
    </source>
</evidence>
<keyword evidence="6" id="KW-0547">Nucleotide-binding</keyword>
<dbReference type="InterPro" id="IPR003660">
    <property type="entry name" value="HAMP_dom"/>
</dbReference>